<reference evidence="2 3" key="1">
    <citation type="submission" date="2018-12" db="EMBL/GenBank/DDBJ databases">
        <authorList>
            <person name="Meng J."/>
        </authorList>
    </citation>
    <scope>NUCLEOTIDE SEQUENCE [LARGE SCALE GENOMIC DNA]</scope>
    <source>
        <strain evidence="2 3">HT111-2</strain>
    </source>
</reference>
<name>A0A437SWX8_9LACO</name>
<organism evidence="2 3">
    <name type="scientific">Lactobacillus xujianguonis</name>
    <dbReference type="NCBI Taxonomy" id="2495899"/>
    <lineage>
        <taxon>Bacteria</taxon>
        <taxon>Bacillati</taxon>
        <taxon>Bacillota</taxon>
        <taxon>Bacilli</taxon>
        <taxon>Lactobacillales</taxon>
        <taxon>Lactobacillaceae</taxon>
        <taxon>Lactobacillus</taxon>
    </lineage>
</organism>
<evidence type="ECO:0000313" key="3">
    <source>
        <dbReference type="Proteomes" id="UP000288291"/>
    </source>
</evidence>
<evidence type="ECO:0000313" key="2">
    <source>
        <dbReference type="EMBL" id="RVU71421.1"/>
    </source>
</evidence>
<proteinExistence type="predicted"/>
<gene>
    <name evidence="2" type="ORF">EJK17_02620</name>
</gene>
<dbReference type="SUPFAM" id="SSF55729">
    <property type="entry name" value="Acyl-CoA N-acyltransferases (Nat)"/>
    <property type="match status" value="1"/>
</dbReference>
<dbReference type="EMBL" id="RXIA01000005">
    <property type="protein sequence ID" value="RVU71421.1"/>
    <property type="molecule type" value="Genomic_DNA"/>
</dbReference>
<dbReference type="Proteomes" id="UP000288291">
    <property type="component" value="Unassembled WGS sequence"/>
</dbReference>
<keyword evidence="3" id="KW-1185">Reference proteome</keyword>
<dbReference type="PROSITE" id="PS51186">
    <property type="entry name" value="GNAT"/>
    <property type="match status" value="1"/>
</dbReference>
<keyword evidence="2" id="KW-0808">Transferase</keyword>
<accession>A0A437SWX8</accession>
<dbReference type="GO" id="GO:0016747">
    <property type="term" value="F:acyltransferase activity, transferring groups other than amino-acyl groups"/>
    <property type="evidence" value="ECO:0007669"/>
    <property type="project" value="InterPro"/>
</dbReference>
<dbReference type="InterPro" id="IPR000182">
    <property type="entry name" value="GNAT_dom"/>
</dbReference>
<comment type="caution">
    <text evidence="2">The sequence shown here is derived from an EMBL/GenBank/DDBJ whole genome shotgun (WGS) entry which is preliminary data.</text>
</comment>
<dbReference type="CDD" id="cd04301">
    <property type="entry name" value="NAT_SF"/>
    <property type="match status" value="1"/>
</dbReference>
<dbReference type="Pfam" id="PF13508">
    <property type="entry name" value="Acetyltransf_7"/>
    <property type="match status" value="1"/>
</dbReference>
<dbReference type="AlphaFoldDB" id="A0A437SWX8"/>
<dbReference type="Gene3D" id="3.40.630.30">
    <property type="match status" value="1"/>
</dbReference>
<protein>
    <submittedName>
        <fullName evidence="2">N-acetyltransferase</fullName>
    </submittedName>
</protein>
<feature type="domain" description="N-acetyltransferase" evidence="1">
    <location>
        <begin position="18"/>
        <end position="171"/>
    </location>
</feature>
<sequence>MVLSFNSDFKLEKKDIILDSKPARWGTKAYRDAKDLYMKAFPAWERFSMFSLLAMSLHRNVKFHAIYNGDQFCGITYYAENDKTVYLTYLAINEELRGQGYGSKILTMLEDRFPDKQIVIDIEPVTSKAKNYKQRVSRLKFYERNGFHRTDQKLKDPDGEFEALTTGKKLDKESFIDTLRQMSFGFYQAKVEK</sequence>
<evidence type="ECO:0000259" key="1">
    <source>
        <dbReference type="PROSITE" id="PS51186"/>
    </source>
</evidence>
<dbReference type="InterPro" id="IPR016181">
    <property type="entry name" value="Acyl_CoA_acyltransferase"/>
</dbReference>